<dbReference type="PANTHER" id="PTHR32401:SF45">
    <property type="entry name" value="LECTIN"/>
    <property type="match status" value="1"/>
</dbReference>
<accession>O49899</accession>
<dbReference type="SUPFAM" id="SSF49899">
    <property type="entry name" value="Concanavalin A-like lectins/glucanases"/>
    <property type="match status" value="1"/>
</dbReference>
<reference evidence="6" key="2">
    <citation type="submission" date="1998-03" db="EMBL/GenBank/DDBJ databases">
        <authorList>
            <person name="Brill L."/>
        </authorList>
    </citation>
    <scope>NUCLEOTIDE SEQUENCE</scope>
</reference>
<sequence length="279" mass="30551">MSSSNFSFILSISLTFFILLMNKVNSAETTSFSITKFVPDQKNLIFQGDAETTSTGKLKLTKAVKNSIGRALYSAPIHIWDSKTGSVANFETTFTFTITAPNTYNVADGLAFFIAPIDTQPKSNSQGGYLGVFDSKTYQESIQTVAVEIDTFYNVDWDPKPGNISSTGRHIGINVNSIKSITTVPWSLVNNKKANVVIGFNGATNVLSVDVEYPLVRHYTLSHVVPLKDVVPEWVRIGFSAATGDEYAEHDIFSWSFDSKLNLGFDNINANVSSSVQDA</sequence>
<dbReference type="InterPro" id="IPR016363">
    <property type="entry name" value="L-lectin"/>
</dbReference>
<dbReference type="AlphaFoldDB" id="O49899"/>
<feature type="chain" id="PRO_5004159518" evidence="4">
    <location>
        <begin position="27"/>
        <end position="279"/>
    </location>
</feature>
<evidence type="ECO:0000256" key="4">
    <source>
        <dbReference type="SAM" id="SignalP"/>
    </source>
</evidence>
<dbReference type="GO" id="GO:0030246">
    <property type="term" value="F:carbohydrate binding"/>
    <property type="evidence" value="ECO:0007669"/>
    <property type="project" value="UniProtKB-KW"/>
</dbReference>
<dbReference type="Gene3D" id="2.60.120.200">
    <property type="match status" value="1"/>
</dbReference>
<dbReference type="PIRSF" id="PIRSF002690">
    <property type="entry name" value="L-type_lectin_plant"/>
    <property type="match status" value="1"/>
</dbReference>
<organism evidence="6">
    <name type="scientific">Medicago sativa</name>
    <name type="common">Alfalfa</name>
    <dbReference type="NCBI Taxonomy" id="3879"/>
    <lineage>
        <taxon>Eukaryota</taxon>
        <taxon>Viridiplantae</taxon>
        <taxon>Streptophyta</taxon>
        <taxon>Embryophyta</taxon>
        <taxon>Tracheophyta</taxon>
        <taxon>Spermatophyta</taxon>
        <taxon>Magnoliopsida</taxon>
        <taxon>eudicotyledons</taxon>
        <taxon>Gunneridae</taxon>
        <taxon>Pentapetalae</taxon>
        <taxon>rosids</taxon>
        <taxon>fabids</taxon>
        <taxon>Fabales</taxon>
        <taxon>Fabaceae</taxon>
        <taxon>Papilionoideae</taxon>
        <taxon>50 kb inversion clade</taxon>
        <taxon>NPAAA clade</taxon>
        <taxon>Hologalegina</taxon>
        <taxon>IRL clade</taxon>
        <taxon>Trifolieae</taxon>
        <taxon>Medicago</taxon>
    </lineage>
</organism>
<evidence type="ECO:0000256" key="3">
    <source>
        <dbReference type="ARBA" id="ARBA00023180"/>
    </source>
</evidence>
<dbReference type="EMBL" id="Y16754">
    <property type="protein sequence ID" value="CAA76366.1"/>
    <property type="molecule type" value="Genomic_DNA"/>
</dbReference>
<proteinExistence type="inferred from homology"/>
<dbReference type="PROSITE" id="PS00307">
    <property type="entry name" value="LECTIN_LEGUME_BETA"/>
    <property type="match status" value="1"/>
</dbReference>
<protein>
    <submittedName>
        <fullName evidence="6">Lectin</fullName>
    </submittedName>
</protein>
<dbReference type="InterPro" id="IPR013320">
    <property type="entry name" value="ConA-like_dom_sf"/>
</dbReference>
<dbReference type="GO" id="GO:0009610">
    <property type="term" value="P:response to symbiotic fungus"/>
    <property type="evidence" value="ECO:0007669"/>
    <property type="project" value="UniProtKB-ARBA"/>
</dbReference>
<keyword evidence="3" id="KW-0325">Glycoprotein</keyword>
<keyword evidence="4" id="KW-0732">Signal</keyword>
<dbReference type="Pfam" id="PF00139">
    <property type="entry name" value="Lectin_legB"/>
    <property type="match status" value="1"/>
</dbReference>
<evidence type="ECO:0000259" key="5">
    <source>
        <dbReference type="Pfam" id="PF00139"/>
    </source>
</evidence>
<gene>
    <name evidence="6" type="primary">lec2</name>
</gene>
<comment type="similarity">
    <text evidence="1">Belongs to the leguminous lectin family.</text>
</comment>
<evidence type="ECO:0000256" key="2">
    <source>
        <dbReference type="ARBA" id="ARBA00022734"/>
    </source>
</evidence>
<dbReference type="PROSITE" id="PS00308">
    <property type="entry name" value="LECTIN_LEGUME_ALPHA"/>
    <property type="match status" value="1"/>
</dbReference>
<feature type="domain" description="Legume lectin" evidence="5">
    <location>
        <begin position="30"/>
        <end position="260"/>
    </location>
</feature>
<name>O49899_MEDSA</name>
<feature type="signal peptide" evidence="4">
    <location>
        <begin position="1"/>
        <end position="26"/>
    </location>
</feature>
<dbReference type="InterPro" id="IPR001220">
    <property type="entry name" value="Legume_lectin_dom"/>
</dbReference>
<dbReference type="InterPro" id="IPR050258">
    <property type="entry name" value="Leguminous_Lectin"/>
</dbReference>
<reference evidence="6" key="1">
    <citation type="submission" date="1998-03" db="EMBL/GenBank/DDBJ databases">
        <title>Legume seed lectin genes: sequence of Mslec2 from Alfalfa, Alfalfa and Sweet Clover southern blot analysis, and stable transformation of Alfalfa with antisense-lectin constructs.</title>
        <authorList>
            <person name="Brill L.M."/>
            <person name="Pieternel V.R."/>
        </authorList>
    </citation>
    <scope>NUCLEOTIDE SEQUENCE</scope>
</reference>
<dbReference type="CDD" id="cd06899">
    <property type="entry name" value="lectin_legume_LecRK_Arcelin_ConA"/>
    <property type="match status" value="1"/>
</dbReference>
<evidence type="ECO:0000256" key="1">
    <source>
        <dbReference type="ARBA" id="ARBA00007606"/>
    </source>
</evidence>
<dbReference type="PANTHER" id="PTHR32401">
    <property type="entry name" value="CONCANAVALIN A-LIKE LECTIN FAMILY PROTEIN"/>
    <property type="match status" value="1"/>
</dbReference>
<evidence type="ECO:0000313" key="6">
    <source>
        <dbReference type="EMBL" id="CAA76366.1"/>
    </source>
</evidence>
<dbReference type="InterPro" id="IPR019825">
    <property type="entry name" value="Lectin_legB_Mn/Ca_BS"/>
</dbReference>
<keyword evidence="2" id="KW-0430">Lectin</keyword>
<dbReference type="InterPro" id="IPR000985">
    <property type="entry name" value="Lectin_LegA_CS"/>
</dbReference>
<dbReference type="PIR" id="T09620">
    <property type="entry name" value="T09620"/>
</dbReference>